<feature type="repeat" description="PPR" evidence="2">
    <location>
        <begin position="441"/>
        <end position="475"/>
    </location>
</feature>
<dbReference type="PANTHER" id="PTHR46862:SF5">
    <property type="entry name" value="OS02G0170000 PROTEIN"/>
    <property type="match status" value="1"/>
</dbReference>
<dbReference type="Pfam" id="PF17177">
    <property type="entry name" value="PPR_long"/>
    <property type="match status" value="2"/>
</dbReference>
<sequence length="738" mass="79791">MAAQALLHGFSYNPGVRGASNPVSSKGEFAGIESMMPHTLHFMLSKSGQYARHGLGAAVAELETELVALETAKPNTSEKPQRVGGGGGGGGRQRVKARQKSQSTKEPQHTPRLEWLKQEGIDLTNECILEADELCSRSASGLLKLQQTIWRINRSISRSSSVTEALGVIEEMKAAGIDSANEGTYLALITVCRRQQQGERALSIYEAMKQAGVKPGMLTYNTLISCCHQAKRLEDAFRIKAEMEAAGMRPDVVTYTALMALVVKTGPYRGRSSPAQRLGKALELYKEMLDRSIRPDAITFNTLMFAGAQAKLPGKVLEIYRMMIAAGVTANKFTFGILLESAGSGGRLKAALEVFNEMCAAGVAPQTSTYNFLIEACASAPHPNAEKAWALYEEMKTIDNVSPNGQTYNHLITASCKSGDHAGALRAHELMRDSGFSKAVTSSTFNKLIQSASKSEGLDSAFQVYKKMREAGYKPDVITFGTLVSACGQGKDLARALTVSEEMESLGIKRNQVVQHALIGAYGQAGQWQDAVDIFRMMQQSGEMEQPTALSYGIIFDACFGKEGTNVFLDTSEPGKLDITPGIEAAIGLYEEAVATGFFKNVVEDDLSRCDVRNMNCSGTVVALLAWLLHAGQIPPTSDLIIVTGISKGEGDGKGRKGRYRKKHSVAEKVLQAVGLPCKQLNTVTMQALSVSLEAFNHWLSDLPEVEDDCYFNEAVTSTVGTLLNSSEHTEGATDNFR</sequence>
<feature type="repeat" description="PPR" evidence="2">
    <location>
        <begin position="296"/>
        <end position="330"/>
    </location>
</feature>
<reference evidence="5" key="1">
    <citation type="submission" date="2024-02" db="EMBL/GenBank/DDBJ databases">
        <authorList>
            <consortium name="ELIXIR-Norway"/>
            <consortium name="Elixir Norway"/>
        </authorList>
    </citation>
    <scope>NUCLEOTIDE SEQUENCE</scope>
</reference>
<evidence type="ECO:0000313" key="6">
    <source>
        <dbReference type="Proteomes" id="UP001497512"/>
    </source>
</evidence>
<keyword evidence="1" id="KW-0677">Repeat</keyword>
<feature type="compositionally biased region" description="Gly residues" evidence="3">
    <location>
        <begin position="83"/>
        <end position="92"/>
    </location>
</feature>
<evidence type="ECO:0000259" key="4">
    <source>
        <dbReference type="Pfam" id="PF17177"/>
    </source>
</evidence>
<feature type="repeat" description="PPR" evidence="2">
    <location>
        <begin position="216"/>
        <end position="250"/>
    </location>
</feature>
<dbReference type="PANTHER" id="PTHR46862">
    <property type="entry name" value="OS07G0661900 PROTEIN"/>
    <property type="match status" value="1"/>
</dbReference>
<feature type="domain" description="PROP1-like PPR" evidence="4">
    <location>
        <begin position="159"/>
        <end position="266"/>
    </location>
</feature>
<feature type="repeat" description="PPR" evidence="2">
    <location>
        <begin position="404"/>
        <end position="438"/>
    </location>
</feature>
<dbReference type="EMBL" id="OZ019899">
    <property type="protein sequence ID" value="CAK9232045.1"/>
    <property type="molecule type" value="Genomic_DNA"/>
</dbReference>
<feature type="repeat" description="PPR" evidence="2">
    <location>
        <begin position="476"/>
        <end position="510"/>
    </location>
</feature>
<dbReference type="InterPro" id="IPR011990">
    <property type="entry name" value="TPR-like_helical_dom_sf"/>
</dbReference>
<gene>
    <name evidence="5" type="ORF">CSSPTR1EN2_LOCUS21061</name>
</gene>
<protein>
    <recommendedName>
        <fullName evidence="4">PROP1-like PPR domain-containing protein</fullName>
    </recommendedName>
</protein>
<organism evidence="5 6">
    <name type="scientific">Sphagnum troendelagicum</name>
    <dbReference type="NCBI Taxonomy" id="128251"/>
    <lineage>
        <taxon>Eukaryota</taxon>
        <taxon>Viridiplantae</taxon>
        <taxon>Streptophyta</taxon>
        <taxon>Embryophyta</taxon>
        <taxon>Bryophyta</taxon>
        <taxon>Sphagnophytina</taxon>
        <taxon>Sphagnopsida</taxon>
        <taxon>Sphagnales</taxon>
        <taxon>Sphagnaceae</taxon>
        <taxon>Sphagnum</taxon>
    </lineage>
</organism>
<feature type="domain" description="PROP1-like PPR" evidence="4">
    <location>
        <begin position="371"/>
        <end position="530"/>
    </location>
</feature>
<evidence type="ECO:0000256" key="3">
    <source>
        <dbReference type="SAM" id="MobiDB-lite"/>
    </source>
</evidence>
<keyword evidence="6" id="KW-1185">Reference proteome</keyword>
<feature type="region of interest" description="Disordered" evidence="3">
    <location>
        <begin position="70"/>
        <end position="111"/>
    </location>
</feature>
<feature type="repeat" description="PPR" evidence="2">
    <location>
        <begin position="181"/>
        <end position="215"/>
    </location>
</feature>
<evidence type="ECO:0000313" key="5">
    <source>
        <dbReference type="EMBL" id="CAK9232045.1"/>
    </source>
</evidence>
<accession>A0ABP0UX52</accession>
<dbReference type="InterPro" id="IPR002885">
    <property type="entry name" value="PPR_rpt"/>
</dbReference>
<dbReference type="Pfam" id="PF01535">
    <property type="entry name" value="PPR"/>
    <property type="match status" value="2"/>
</dbReference>
<feature type="repeat" description="PPR" evidence="2">
    <location>
        <begin position="331"/>
        <end position="365"/>
    </location>
</feature>
<evidence type="ECO:0000256" key="1">
    <source>
        <dbReference type="ARBA" id="ARBA00022737"/>
    </source>
</evidence>
<feature type="repeat" description="PPR" evidence="2">
    <location>
        <begin position="511"/>
        <end position="545"/>
    </location>
</feature>
<dbReference type="InterPro" id="IPR033443">
    <property type="entry name" value="PROP1-like_PPR_dom"/>
</dbReference>
<dbReference type="Proteomes" id="UP001497512">
    <property type="component" value="Chromosome 7"/>
</dbReference>
<name>A0ABP0UX52_9BRYO</name>
<dbReference type="PROSITE" id="PS51375">
    <property type="entry name" value="PPR"/>
    <property type="match status" value="8"/>
</dbReference>
<dbReference type="Gene3D" id="1.25.40.10">
    <property type="entry name" value="Tetratricopeptide repeat domain"/>
    <property type="match status" value="3"/>
</dbReference>
<proteinExistence type="predicted"/>
<evidence type="ECO:0000256" key="2">
    <source>
        <dbReference type="PROSITE-ProRule" id="PRU00708"/>
    </source>
</evidence>
<dbReference type="NCBIfam" id="TIGR00756">
    <property type="entry name" value="PPR"/>
    <property type="match status" value="7"/>
</dbReference>